<accession>A0A1G2HRS7</accession>
<evidence type="ECO:0000313" key="1">
    <source>
        <dbReference type="EMBL" id="OGZ65133.1"/>
    </source>
</evidence>
<proteinExistence type="predicted"/>
<gene>
    <name evidence="1" type="ORF">A2822_00385</name>
</gene>
<dbReference type="Proteomes" id="UP000178774">
    <property type="component" value="Unassembled WGS sequence"/>
</dbReference>
<evidence type="ECO:0000313" key="2">
    <source>
        <dbReference type="Proteomes" id="UP000178774"/>
    </source>
</evidence>
<organism evidence="1 2">
    <name type="scientific">Candidatus Staskawiczbacteria bacterium RIFCSPHIGHO2_01_FULL_41_41</name>
    <dbReference type="NCBI Taxonomy" id="1802203"/>
    <lineage>
        <taxon>Bacteria</taxon>
        <taxon>Candidatus Staskawicziibacteriota</taxon>
    </lineage>
</organism>
<dbReference type="EMBL" id="MHOP01000028">
    <property type="protein sequence ID" value="OGZ65133.1"/>
    <property type="molecule type" value="Genomic_DNA"/>
</dbReference>
<reference evidence="1 2" key="1">
    <citation type="journal article" date="2016" name="Nat. Commun.">
        <title>Thousands of microbial genomes shed light on interconnected biogeochemical processes in an aquifer system.</title>
        <authorList>
            <person name="Anantharaman K."/>
            <person name="Brown C.T."/>
            <person name="Hug L.A."/>
            <person name="Sharon I."/>
            <person name="Castelle C.J."/>
            <person name="Probst A.J."/>
            <person name="Thomas B.C."/>
            <person name="Singh A."/>
            <person name="Wilkins M.J."/>
            <person name="Karaoz U."/>
            <person name="Brodie E.L."/>
            <person name="Williams K.H."/>
            <person name="Hubbard S.S."/>
            <person name="Banfield J.F."/>
        </authorList>
    </citation>
    <scope>NUCLEOTIDE SEQUENCE [LARGE SCALE GENOMIC DNA]</scope>
</reference>
<dbReference type="AlphaFoldDB" id="A0A1G2HRS7"/>
<protein>
    <submittedName>
        <fullName evidence="1">Uncharacterized protein</fullName>
    </submittedName>
</protein>
<sequence length="172" mass="20034">MPEPREPNVPDTADLIPMTPEQEREDYIRRIRAVGSFDELLNILLIKSEYKDAFLVIEKIKEGSERLIKNMSTNRDVADKAVTAAKPILEDGADMYNVNKKFLTREQKKRMTLDRKEINLHDEELTAIVKSRVEDLIRKEASQFRENKIKKEFLKDYRGSTPIKALGEELEK</sequence>
<name>A0A1G2HRS7_9BACT</name>
<comment type="caution">
    <text evidence="1">The sequence shown here is derived from an EMBL/GenBank/DDBJ whole genome shotgun (WGS) entry which is preliminary data.</text>
</comment>